<organism evidence="8 9">
    <name type="scientific">Methanocalculus chunghsingensis</name>
    <dbReference type="NCBI Taxonomy" id="156457"/>
    <lineage>
        <taxon>Archaea</taxon>
        <taxon>Methanobacteriati</taxon>
        <taxon>Methanobacteriota</taxon>
        <taxon>Stenosarchaea group</taxon>
        <taxon>Methanomicrobia</taxon>
        <taxon>Methanomicrobiales</taxon>
        <taxon>Methanocalculaceae</taxon>
        <taxon>Methanocalculus</taxon>
    </lineage>
</organism>
<proteinExistence type="predicted"/>
<feature type="transmembrane region" description="Helical" evidence="7">
    <location>
        <begin position="6"/>
        <end position="22"/>
    </location>
</feature>
<evidence type="ECO:0000256" key="6">
    <source>
        <dbReference type="ARBA" id="ARBA00023136"/>
    </source>
</evidence>
<protein>
    <recommendedName>
        <fullName evidence="10">Cation:proton antiporter</fullName>
    </recommendedName>
</protein>
<dbReference type="Pfam" id="PF04066">
    <property type="entry name" value="MrpF_PhaF"/>
    <property type="match status" value="1"/>
</dbReference>
<evidence type="ECO:0000313" key="9">
    <source>
        <dbReference type="Proteomes" id="UP000730161"/>
    </source>
</evidence>
<evidence type="ECO:0000256" key="5">
    <source>
        <dbReference type="ARBA" id="ARBA00022989"/>
    </source>
</evidence>
<dbReference type="GO" id="GO:0005886">
    <property type="term" value="C:plasma membrane"/>
    <property type="evidence" value="ECO:0007669"/>
    <property type="project" value="UniProtKB-SubCell"/>
</dbReference>
<name>A0A8J7W927_9EURY</name>
<evidence type="ECO:0000256" key="7">
    <source>
        <dbReference type="SAM" id="Phobius"/>
    </source>
</evidence>
<dbReference type="EMBL" id="JWHL01000002">
    <property type="protein sequence ID" value="MBR1368463.1"/>
    <property type="molecule type" value="Genomic_DNA"/>
</dbReference>
<evidence type="ECO:0008006" key="10">
    <source>
        <dbReference type="Google" id="ProtNLM"/>
    </source>
</evidence>
<evidence type="ECO:0000313" key="8">
    <source>
        <dbReference type="EMBL" id="MBR1368463.1"/>
    </source>
</evidence>
<dbReference type="InterPro" id="IPR007208">
    <property type="entry name" value="MrpF/PhaF-like"/>
</dbReference>
<feature type="transmembrane region" description="Helical" evidence="7">
    <location>
        <begin position="56"/>
        <end position="79"/>
    </location>
</feature>
<evidence type="ECO:0000256" key="2">
    <source>
        <dbReference type="ARBA" id="ARBA00022448"/>
    </source>
</evidence>
<gene>
    <name evidence="8" type="ORF">RJ53_02665</name>
</gene>
<accession>A0A8J7W927</accession>
<keyword evidence="3" id="KW-1003">Cell membrane</keyword>
<dbReference type="GO" id="GO:0015385">
    <property type="term" value="F:sodium:proton antiporter activity"/>
    <property type="evidence" value="ECO:0007669"/>
    <property type="project" value="TreeGrafter"/>
</dbReference>
<dbReference type="AlphaFoldDB" id="A0A8J7W927"/>
<comment type="caution">
    <text evidence="8">The sequence shown here is derived from an EMBL/GenBank/DDBJ whole genome shotgun (WGS) entry which is preliminary data.</text>
</comment>
<dbReference type="PANTHER" id="PTHR34702">
    <property type="entry name" value="NA(+)/H(+) ANTIPORTER SUBUNIT F1"/>
    <property type="match status" value="1"/>
</dbReference>
<comment type="subcellular location">
    <subcellularLocation>
        <location evidence="1">Cell membrane</location>
        <topology evidence="1">Multi-pass membrane protein</topology>
    </subcellularLocation>
</comment>
<evidence type="ECO:0000256" key="3">
    <source>
        <dbReference type="ARBA" id="ARBA00022475"/>
    </source>
</evidence>
<keyword evidence="9" id="KW-1185">Reference proteome</keyword>
<feature type="transmembrane region" description="Helical" evidence="7">
    <location>
        <begin position="31"/>
        <end position="50"/>
    </location>
</feature>
<keyword evidence="4 7" id="KW-0812">Transmembrane</keyword>
<evidence type="ECO:0000256" key="1">
    <source>
        <dbReference type="ARBA" id="ARBA00004651"/>
    </source>
</evidence>
<evidence type="ECO:0000256" key="4">
    <source>
        <dbReference type="ARBA" id="ARBA00022692"/>
    </source>
</evidence>
<dbReference type="PANTHER" id="PTHR34702:SF1">
    <property type="entry name" value="NA(+)_H(+) ANTIPORTER SUBUNIT F"/>
    <property type="match status" value="1"/>
</dbReference>
<keyword evidence="2" id="KW-0813">Transport</keyword>
<keyword evidence="6 7" id="KW-0472">Membrane</keyword>
<dbReference type="Proteomes" id="UP000730161">
    <property type="component" value="Unassembled WGS sequence"/>
</dbReference>
<sequence>MTLTITGVILGFAAFICLYRVAKGPTLPDRIMAVNIIGTTTAVLLVIIATQIGQPYIIDIALTYAMLGFLVTLCVSRYLTTGRIFS</sequence>
<keyword evidence="5 7" id="KW-1133">Transmembrane helix</keyword>
<reference evidence="8" key="1">
    <citation type="submission" date="2014-12" db="EMBL/GenBank/DDBJ databases">
        <authorList>
            <person name="Huang H.-H."/>
            <person name="Chen S.-C."/>
            <person name="Lai M.-C."/>
        </authorList>
    </citation>
    <scope>NUCLEOTIDE SEQUENCE</scope>
    <source>
        <strain evidence="8">K1F9705b</strain>
    </source>
</reference>